<gene>
    <name evidence="2" type="ORF">J2S55_007533</name>
</gene>
<dbReference type="Proteomes" id="UP001230426">
    <property type="component" value="Unassembled WGS sequence"/>
</dbReference>
<feature type="region of interest" description="Disordered" evidence="1">
    <location>
        <begin position="36"/>
        <end position="59"/>
    </location>
</feature>
<evidence type="ECO:0000256" key="1">
    <source>
        <dbReference type="SAM" id="MobiDB-lite"/>
    </source>
</evidence>
<dbReference type="RefSeq" id="WP_306870936.1">
    <property type="nucleotide sequence ID" value="NZ_JAUSRB010000002.1"/>
</dbReference>
<accession>A0ABT9RHB9</accession>
<protein>
    <submittedName>
        <fullName evidence="2">Uncharacterized protein</fullName>
    </submittedName>
</protein>
<proteinExistence type="predicted"/>
<evidence type="ECO:0000313" key="2">
    <source>
        <dbReference type="EMBL" id="MDP9868267.1"/>
    </source>
</evidence>
<sequence length="59" mass="6345">MILAIADELVKGTIETVLAKSALELDIVVLLGPFIPDEQHPVPPSPDGRCKPSRRTISP</sequence>
<name>A0ABT9RHB9_9ACTN</name>
<reference evidence="2 3" key="1">
    <citation type="submission" date="2023-07" db="EMBL/GenBank/DDBJ databases">
        <title>Sequencing the genomes of 1000 actinobacteria strains.</title>
        <authorList>
            <person name="Klenk H.-P."/>
        </authorList>
    </citation>
    <scope>NUCLEOTIDE SEQUENCE [LARGE SCALE GENOMIC DNA]</scope>
    <source>
        <strain evidence="2 3">DSM 44109</strain>
    </source>
</reference>
<organism evidence="2 3">
    <name type="scientific">Streptosporangium brasiliense</name>
    <dbReference type="NCBI Taxonomy" id="47480"/>
    <lineage>
        <taxon>Bacteria</taxon>
        <taxon>Bacillati</taxon>
        <taxon>Actinomycetota</taxon>
        <taxon>Actinomycetes</taxon>
        <taxon>Streptosporangiales</taxon>
        <taxon>Streptosporangiaceae</taxon>
        <taxon>Streptosporangium</taxon>
    </lineage>
</organism>
<keyword evidence="3" id="KW-1185">Reference proteome</keyword>
<comment type="caution">
    <text evidence="2">The sequence shown here is derived from an EMBL/GenBank/DDBJ whole genome shotgun (WGS) entry which is preliminary data.</text>
</comment>
<dbReference type="EMBL" id="JAUSRB010000002">
    <property type="protein sequence ID" value="MDP9868267.1"/>
    <property type="molecule type" value="Genomic_DNA"/>
</dbReference>
<evidence type="ECO:0000313" key="3">
    <source>
        <dbReference type="Proteomes" id="UP001230426"/>
    </source>
</evidence>